<dbReference type="Pfam" id="PF05368">
    <property type="entry name" value="NmrA"/>
    <property type="match status" value="1"/>
</dbReference>
<keyword evidence="1" id="KW-0521">NADP</keyword>
<dbReference type="OrthoDB" id="419598at2759"/>
<dbReference type="GO" id="GO:0016491">
    <property type="term" value="F:oxidoreductase activity"/>
    <property type="evidence" value="ECO:0007669"/>
    <property type="project" value="UniProtKB-KW"/>
</dbReference>
<evidence type="ECO:0000259" key="3">
    <source>
        <dbReference type="Pfam" id="PF05368"/>
    </source>
</evidence>
<feature type="domain" description="NmrA-like" evidence="3">
    <location>
        <begin position="18"/>
        <end position="159"/>
    </location>
</feature>
<organism evidence="4 5">
    <name type="scientific">Akanthomyces lecanii RCEF 1005</name>
    <dbReference type="NCBI Taxonomy" id="1081108"/>
    <lineage>
        <taxon>Eukaryota</taxon>
        <taxon>Fungi</taxon>
        <taxon>Dikarya</taxon>
        <taxon>Ascomycota</taxon>
        <taxon>Pezizomycotina</taxon>
        <taxon>Sordariomycetes</taxon>
        <taxon>Hypocreomycetidae</taxon>
        <taxon>Hypocreales</taxon>
        <taxon>Cordycipitaceae</taxon>
        <taxon>Akanthomyces</taxon>
        <taxon>Cordyceps confragosa</taxon>
    </lineage>
</organism>
<dbReference type="PANTHER" id="PTHR47706">
    <property type="entry name" value="NMRA-LIKE FAMILY PROTEIN"/>
    <property type="match status" value="1"/>
</dbReference>
<dbReference type="SUPFAM" id="SSF51735">
    <property type="entry name" value="NAD(P)-binding Rossmann-fold domains"/>
    <property type="match status" value="1"/>
</dbReference>
<dbReference type="CDD" id="cd05259">
    <property type="entry name" value="PCBER_SDR_a"/>
    <property type="match status" value="1"/>
</dbReference>
<dbReference type="AlphaFoldDB" id="A0A168H0Q2"/>
<accession>A0A168H0Q2</accession>
<dbReference type="InterPro" id="IPR036291">
    <property type="entry name" value="NAD(P)-bd_dom_sf"/>
</dbReference>
<keyword evidence="5" id="KW-1185">Reference proteome</keyword>
<dbReference type="EMBL" id="AZHF01000003">
    <property type="protein sequence ID" value="OAA77167.1"/>
    <property type="molecule type" value="Genomic_DNA"/>
</dbReference>
<protein>
    <submittedName>
        <fullName evidence="4">Oxidoreductase CipA</fullName>
    </submittedName>
</protein>
<gene>
    <name evidence="4" type="ORF">LEL_03990</name>
</gene>
<dbReference type="InterPro" id="IPR045312">
    <property type="entry name" value="PCBER-like"/>
</dbReference>
<dbReference type="Proteomes" id="UP000076881">
    <property type="component" value="Unassembled WGS sequence"/>
</dbReference>
<reference evidence="4 5" key="1">
    <citation type="journal article" date="2016" name="Genome Biol. Evol.">
        <title>Divergent and convergent evolution of fungal pathogenicity.</title>
        <authorList>
            <person name="Shang Y."/>
            <person name="Xiao G."/>
            <person name="Zheng P."/>
            <person name="Cen K."/>
            <person name="Zhan S."/>
            <person name="Wang C."/>
        </authorList>
    </citation>
    <scope>NUCLEOTIDE SEQUENCE [LARGE SCALE GENOMIC DNA]</scope>
    <source>
        <strain evidence="4 5">RCEF 1005</strain>
    </source>
</reference>
<proteinExistence type="predicted"/>
<dbReference type="Gene3D" id="3.40.50.720">
    <property type="entry name" value="NAD(P)-binding Rossmann-like Domain"/>
    <property type="match status" value="1"/>
</dbReference>
<dbReference type="InterPro" id="IPR051609">
    <property type="entry name" value="NmrA/Isoflavone_reductase-like"/>
</dbReference>
<evidence type="ECO:0000256" key="2">
    <source>
        <dbReference type="ARBA" id="ARBA00023002"/>
    </source>
</evidence>
<name>A0A168H0Q2_CORDF</name>
<evidence type="ECO:0000313" key="4">
    <source>
        <dbReference type="EMBL" id="OAA77167.1"/>
    </source>
</evidence>
<evidence type="ECO:0000313" key="5">
    <source>
        <dbReference type="Proteomes" id="UP000076881"/>
    </source>
</evidence>
<keyword evidence="2" id="KW-0560">Oxidoreductase</keyword>
<sequence>MPEYASDQKPGFVNAIEKIAIVGAAGTIGAHITAALLQSDRKHTITALSRVGSTNTLPAGVAVAPISYDDPASLVAALQGQQFLIITLAPMAPPSTHSQLVQAAARAGVSYIMPNSYGGDVADTQMGEDVLLGPAAKAQRAEVESLGMTWVNVCCGFWYDYSLGGGEARFGFDFDRRTLTRYDDGATRNSTSTLAQVGRAVAAALALPLLPWDAADARPTLSAFFNASIYVKSFVVSQNDMLASVQRVTGTTDADWTVTQESTRQRFETGRALVRQGNMAGFGKMLYARAFFPDDALDVSAKAQNALLGLPQEELDEATKDAIALAEVLKQRTERMAS</sequence>
<dbReference type="STRING" id="1081108.A0A168H0Q2"/>
<comment type="caution">
    <text evidence="4">The sequence shown here is derived from an EMBL/GenBank/DDBJ whole genome shotgun (WGS) entry which is preliminary data.</text>
</comment>
<dbReference type="InterPro" id="IPR008030">
    <property type="entry name" value="NmrA-like"/>
</dbReference>
<evidence type="ECO:0000256" key="1">
    <source>
        <dbReference type="ARBA" id="ARBA00022857"/>
    </source>
</evidence>
<dbReference type="PANTHER" id="PTHR47706:SF8">
    <property type="entry name" value="NMRA-LIKE DOMAIN-CONTAINING PROTEIN"/>
    <property type="match status" value="1"/>
</dbReference>
<dbReference type="Gene3D" id="3.90.25.10">
    <property type="entry name" value="UDP-galactose 4-epimerase, domain 1"/>
    <property type="match status" value="1"/>
</dbReference>